<gene>
    <name evidence="4" type="ORF">EH32_12385</name>
</gene>
<reference evidence="4 5" key="1">
    <citation type="submission" date="2014-04" db="EMBL/GenBank/DDBJ databases">
        <title>A comprehensive comparison of genomes of Erythrobacter spp. Strains.</title>
        <authorList>
            <person name="Zheng Q."/>
        </authorList>
    </citation>
    <scope>NUCLEOTIDE SEQUENCE [LARGE SCALE GENOMIC DNA]</scope>
    <source>
        <strain evidence="4 5">DSM 8509</strain>
    </source>
</reference>
<organism evidence="4 5">
    <name type="scientific">Erythrobacter litoralis</name>
    <dbReference type="NCBI Taxonomy" id="39960"/>
    <lineage>
        <taxon>Bacteria</taxon>
        <taxon>Pseudomonadati</taxon>
        <taxon>Pseudomonadota</taxon>
        <taxon>Alphaproteobacteria</taxon>
        <taxon>Sphingomonadales</taxon>
        <taxon>Erythrobacteraceae</taxon>
        <taxon>Erythrobacter/Porphyrobacter group</taxon>
        <taxon>Erythrobacter</taxon>
    </lineage>
</organism>
<dbReference type="GO" id="GO:0032259">
    <property type="term" value="P:methylation"/>
    <property type="evidence" value="ECO:0007669"/>
    <property type="project" value="UniProtKB-KW"/>
</dbReference>
<evidence type="ECO:0000259" key="3">
    <source>
        <dbReference type="Pfam" id="PF10017"/>
    </source>
</evidence>
<name>A0A074MHR7_9SPHN</name>
<dbReference type="GO" id="GO:0008168">
    <property type="term" value="F:methyltransferase activity"/>
    <property type="evidence" value="ECO:0007669"/>
    <property type="project" value="UniProtKB-KW"/>
</dbReference>
<dbReference type="PANTHER" id="PTHR43397:SF1">
    <property type="entry name" value="ERGOTHIONEINE BIOSYNTHESIS PROTEIN 1"/>
    <property type="match status" value="1"/>
</dbReference>
<evidence type="ECO:0000313" key="4">
    <source>
        <dbReference type="EMBL" id="KEO93019.1"/>
    </source>
</evidence>
<feature type="domain" description="Histidine-specific methyltransferase SAM-dependent" evidence="3">
    <location>
        <begin position="26"/>
        <end position="325"/>
    </location>
</feature>
<dbReference type="PANTHER" id="PTHR43397">
    <property type="entry name" value="ERGOTHIONEINE BIOSYNTHESIS PROTEIN 1"/>
    <property type="match status" value="1"/>
</dbReference>
<sequence length="333" mass="36456">MTKNKGATKTGLALVERDESGIDLAFRADVLEGLRGSPKAISARWLYDDAGSQLFEDITKVPEYYPTRAETEILKTRAGEFAEMIGSGRAVVEFGSGSSVKTPLLLSAIEPASYVPLDIAGDFLRAAAADLAEKFPALPVHPVEADFMRRVELPGEVADQPKLGFFPGSTIGNMVARTAVDLLRSMRETLGTGAQLLIGMDLIKNEEVLVAAYDDAGGVTAQFNTNLVRRINRELEGDIPLDKLHHEARWNDDYARIEMHLVAEEAIGFTVSGEAFGMEKGETIHTENSHKFNRRTSNMLLLAGGWEPVQRWLDAEGRFSMILAEARPPRSAP</sequence>
<keyword evidence="1 4" id="KW-0489">Methyltransferase</keyword>
<dbReference type="Proteomes" id="UP000027866">
    <property type="component" value="Unassembled WGS sequence"/>
</dbReference>
<dbReference type="RefSeq" id="WP_034903840.1">
    <property type="nucleotide sequence ID" value="NZ_CP017057.1"/>
</dbReference>
<dbReference type="InterPro" id="IPR019257">
    <property type="entry name" value="MeTrfase_dom"/>
</dbReference>
<dbReference type="KEGG" id="elq:Ga0102493_112097"/>
<dbReference type="PIRSF" id="PIRSF018005">
    <property type="entry name" value="UCP018005"/>
    <property type="match status" value="1"/>
</dbReference>
<protein>
    <submittedName>
        <fullName evidence="4">Methyltransferase</fullName>
    </submittedName>
</protein>
<dbReference type="NCBIfam" id="TIGR03438">
    <property type="entry name" value="egtD_ergothio"/>
    <property type="match status" value="1"/>
</dbReference>
<keyword evidence="2 4" id="KW-0808">Transferase</keyword>
<evidence type="ECO:0000313" key="5">
    <source>
        <dbReference type="Proteomes" id="UP000027866"/>
    </source>
</evidence>
<comment type="caution">
    <text evidence="4">The sequence shown here is derived from an EMBL/GenBank/DDBJ whole genome shotgun (WGS) entry which is preliminary data.</text>
</comment>
<dbReference type="SUPFAM" id="SSF53335">
    <property type="entry name" value="S-adenosyl-L-methionine-dependent methyltransferases"/>
    <property type="match status" value="1"/>
</dbReference>
<dbReference type="Gene3D" id="3.40.50.150">
    <property type="entry name" value="Vaccinia Virus protein VP39"/>
    <property type="match status" value="1"/>
</dbReference>
<dbReference type="Pfam" id="PF10017">
    <property type="entry name" value="Methyltransf_33"/>
    <property type="match status" value="1"/>
</dbReference>
<dbReference type="InterPro" id="IPR017804">
    <property type="entry name" value="MeTrfase_EgtD-like"/>
</dbReference>
<dbReference type="OrthoDB" id="5289726at2"/>
<dbReference type="AlphaFoldDB" id="A0A074MHR7"/>
<evidence type="ECO:0000256" key="1">
    <source>
        <dbReference type="ARBA" id="ARBA00022603"/>
    </source>
</evidence>
<keyword evidence="5" id="KW-1185">Reference proteome</keyword>
<proteinExistence type="predicted"/>
<dbReference type="InterPro" id="IPR035094">
    <property type="entry name" value="EgtD"/>
</dbReference>
<dbReference type="InterPro" id="IPR029063">
    <property type="entry name" value="SAM-dependent_MTases_sf"/>
</dbReference>
<dbReference type="EMBL" id="JMIX01000007">
    <property type="protein sequence ID" value="KEO93019.1"/>
    <property type="molecule type" value="Genomic_DNA"/>
</dbReference>
<dbReference type="InterPro" id="IPR051128">
    <property type="entry name" value="EgtD_Methyltrsf_superfamily"/>
</dbReference>
<dbReference type="PATRIC" id="fig|39960.10.peg.1186"/>
<evidence type="ECO:0000256" key="2">
    <source>
        <dbReference type="ARBA" id="ARBA00022679"/>
    </source>
</evidence>
<accession>A0A074MHR7</accession>